<gene>
    <name evidence="2" type="ORF">HHI36_014749</name>
</gene>
<dbReference type="EMBL" id="JABFTP020000062">
    <property type="protein sequence ID" value="KAL3273296.1"/>
    <property type="molecule type" value="Genomic_DNA"/>
</dbReference>
<name>A0ABD2N4R8_9CUCU</name>
<evidence type="ECO:0000313" key="3">
    <source>
        <dbReference type="Proteomes" id="UP001516400"/>
    </source>
</evidence>
<evidence type="ECO:0000313" key="2">
    <source>
        <dbReference type="EMBL" id="KAL3273296.1"/>
    </source>
</evidence>
<organism evidence="2 3">
    <name type="scientific">Cryptolaemus montrouzieri</name>
    <dbReference type="NCBI Taxonomy" id="559131"/>
    <lineage>
        <taxon>Eukaryota</taxon>
        <taxon>Metazoa</taxon>
        <taxon>Ecdysozoa</taxon>
        <taxon>Arthropoda</taxon>
        <taxon>Hexapoda</taxon>
        <taxon>Insecta</taxon>
        <taxon>Pterygota</taxon>
        <taxon>Neoptera</taxon>
        <taxon>Endopterygota</taxon>
        <taxon>Coleoptera</taxon>
        <taxon>Polyphaga</taxon>
        <taxon>Cucujiformia</taxon>
        <taxon>Coccinelloidea</taxon>
        <taxon>Coccinellidae</taxon>
        <taxon>Scymninae</taxon>
        <taxon>Scymnini</taxon>
        <taxon>Cryptolaemus</taxon>
    </lineage>
</organism>
<evidence type="ECO:0000256" key="1">
    <source>
        <dbReference type="SAM" id="MobiDB-lite"/>
    </source>
</evidence>
<feature type="region of interest" description="Disordered" evidence="1">
    <location>
        <begin position="107"/>
        <end position="152"/>
    </location>
</feature>
<dbReference type="AlphaFoldDB" id="A0ABD2N4R8"/>
<proteinExistence type="predicted"/>
<accession>A0ABD2N4R8</accession>
<sequence length="174" mass="19958">MRELRRLMYKCHFCSTQTPQVLVHDTPLRVPVSALFSNASSSLIVDGFAPATITVAVNEKRFTSPFQFRGLPKAGPHRGGRVPRRKGKCIIAIDEPTENEIEMRAEEEKSKQMSVTTKKRKVLQKSSSEDENQMSIYSEEKPMLEEEVDRSQQFSCTRRFTKGRLFYNFSTCSK</sequence>
<keyword evidence="3" id="KW-1185">Reference proteome</keyword>
<dbReference type="Proteomes" id="UP001516400">
    <property type="component" value="Unassembled WGS sequence"/>
</dbReference>
<reference evidence="2 3" key="1">
    <citation type="journal article" date="2021" name="BMC Biol.">
        <title>Horizontally acquired antibacterial genes associated with adaptive radiation of ladybird beetles.</title>
        <authorList>
            <person name="Li H.S."/>
            <person name="Tang X.F."/>
            <person name="Huang Y.H."/>
            <person name="Xu Z.Y."/>
            <person name="Chen M.L."/>
            <person name="Du X.Y."/>
            <person name="Qiu B.Y."/>
            <person name="Chen P.T."/>
            <person name="Zhang W."/>
            <person name="Slipinski A."/>
            <person name="Escalona H.E."/>
            <person name="Waterhouse R.M."/>
            <person name="Zwick A."/>
            <person name="Pang H."/>
        </authorList>
    </citation>
    <scope>NUCLEOTIDE SEQUENCE [LARGE SCALE GENOMIC DNA]</scope>
    <source>
        <strain evidence="2">SYSU2018</strain>
    </source>
</reference>
<protein>
    <submittedName>
        <fullName evidence="2">Uncharacterized protein</fullName>
    </submittedName>
</protein>
<comment type="caution">
    <text evidence="2">The sequence shown here is derived from an EMBL/GenBank/DDBJ whole genome shotgun (WGS) entry which is preliminary data.</text>
</comment>